<organism evidence="3 4">
    <name type="scientific">Romboutsia ilealis</name>
    <dbReference type="NCBI Taxonomy" id="1115758"/>
    <lineage>
        <taxon>Bacteria</taxon>
        <taxon>Bacillati</taxon>
        <taxon>Bacillota</taxon>
        <taxon>Clostridia</taxon>
        <taxon>Peptostreptococcales</taxon>
        <taxon>Peptostreptococcaceae</taxon>
        <taxon>Romboutsia</taxon>
    </lineage>
</organism>
<keyword evidence="1" id="KW-1133">Transmembrane helix</keyword>
<dbReference type="PANTHER" id="PTHR36836">
    <property type="entry name" value="COLANIC ACID BIOSYNTHESIS PROTEIN WCAK"/>
    <property type="match status" value="1"/>
</dbReference>
<reference evidence="3 4" key="1">
    <citation type="submission" date="2014-04" db="EMBL/GenBank/DDBJ databases">
        <authorList>
            <person name="Hornung B.V."/>
        </authorList>
    </citation>
    <scope>NUCLEOTIDE SEQUENCE [LARGE SCALE GENOMIC DNA]</scope>
    <source>
        <strain evidence="3 4">CRIB</strain>
    </source>
</reference>
<sequence length="358" mass="40917">MKVLISGYYGFYNIGDEAILKSIIEALRNEDPNIDIVVLSNDVEYTKSTYKVNAINRWKLNDIYKELLKCDGLISGGGSLFQDVTSSRSIFYYTGIIWLAKLAKKPIFIYAQGVGPIEKKSNRKIVGKFFNKVDYITLRDKESKLLLNSIGVRKDIEIVPDPVMGFNIENYEFKIDKYFTNNDYITVSIRDWKKNNSKFQKNIALTCDKIVESGINVVFIPMHGQYDEIISKQVVSLMRHNAMVLSKDLTMEEKMMYIKESKLMIGMRLHALIFAATVGTPMIGISYDPKIDSYLKLIEQPSIGNVDTGWSPLELTNMALDIISNYEIEKISLENKTIKLKSLAPYTAKKALEIFKRK</sequence>
<keyword evidence="1" id="KW-0472">Membrane</keyword>
<dbReference type="KEGG" id="ril:CRIB_2068"/>
<dbReference type="NCBIfam" id="TIGR03609">
    <property type="entry name" value="S_layer_CsaB"/>
    <property type="match status" value="1"/>
</dbReference>
<dbReference type="EMBL" id="LN555523">
    <property type="protein sequence ID" value="CED94672.1"/>
    <property type="molecule type" value="Genomic_DNA"/>
</dbReference>
<accession>A0A1V1I335</accession>
<dbReference type="SUPFAM" id="SSF53756">
    <property type="entry name" value="UDP-Glycosyltransferase/glycogen phosphorylase"/>
    <property type="match status" value="1"/>
</dbReference>
<dbReference type="Gene3D" id="3.40.50.2000">
    <property type="entry name" value="Glycogen Phosphorylase B"/>
    <property type="match status" value="1"/>
</dbReference>
<dbReference type="AlphaFoldDB" id="A0A1V1I335"/>
<feature type="domain" description="Polysaccharide pyruvyl transferase" evidence="2">
    <location>
        <begin position="13"/>
        <end position="289"/>
    </location>
</feature>
<gene>
    <name evidence="3" type="ORF">CRIB_2068</name>
</gene>
<protein>
    <submittedName>
        <fullName evidence="3">Pyruvyl-transferase</fullName>
    </submittedName>
</protein>
<dbReference type="Proteomes" id="UP000245622">
    <property type="component" value="Chromosome 1"/>
</dbReference>
<dbReference type="GeneID" id="82206092"/>
<name>A0A1V1I335_9FIRM</name>
<proteinExistence type="predicted"/>
<dbReference type="RefSeq" id="WP_180702174.1">
    <property type="nucleotide sequence ID" value="NZ_LN555523.1"/>
</dbReference>
<keyword evidence="1" id="KW-0812">Transmembrane</keyword>
<keyword evidence="3" id="KW-0808">Transferase</keyword>
<dbReference type="InterPro" id="IPR007345">
    <property type="entry name" value="Polysacch_pyruvyl_Trfase"/>
</dbReference>
<evidence type="ECO:0000259" key="2">
    <source>
        <dbReference type="Pfam" id="PF04230"/>
    </source>
</evidence>
<keyword evidence="4" id="KW-1185">Reference proteome</keyword>
<dbReference type="InterPro" id="IPR019896">
    <property type="entry name" value="Polysacch_pyruvyl_Trfase_CsaB"/>
</dbReference>
<dbReference type="PANTHER" id="PTHR36836:SF1">
    <property type="entry name" value="COLANIC ACID BIOSYNTHESIS PROTEIN WCAK"/>
    <property type="match status" value="1"/>
</dbReference>
<feature type="transmembrane region" description="Helical" evidence="1">
    <location>
        <begin position="265"/>
        <end position="287"/>
    </location>
</feature>
<evidence type="ECO:0000313" key="3">
    <source>
        <dbReference type="EMBL" id="CED94672.1"/>
    </source>
</evidence>
<dbReference type="GO" id="GO:0016740">
    <property type="term" value="F:transferase activity"/>
    <property type="evidence" value="ECO:0007669"/>
    <property type="project" value="UniProtKB-KW"/>
</dbReference>
<evidence type="ECO:0000256" key="1">
    <source>
        <dbReference type="SAM" id="Phobius"/>
    </source>
</evidence>
<dbReference type="Pfam" id="PF04230">
    <property type="entry name" value="PS_pyruv_trans"/>
    <property type="match status" value="1"/>
</dbReference>
<evidence type="ECO:0000313" key="4">
    <source>
        <dbReference type="Proteomes" id="UP000245622"/>
    </source>
</evidence>